<dbReference type="Pfam" id="PF00582">
    <property type="entry name" value="Usp"/>
    <property type="match status" value="1"/>
</dbReference>
<dbReference type="InterPro" id="IPR004358">
    <property type="entry name" value="Sig_transdc_His_kin-like_C"/>
</dbReference>
<keyword evidence="17" id="KW-1185">Reference proteome</keyword>
<evidence type="ECO:0000259" key="15">
    <source>
        <dbReference type="PROSITE" id="PS50109"/>
    </source>
</evidence>
<dbReference type="InterPro" id="IPR003661">
    <property type="entry name" value="HisK_dim/P_dom"/>
</dbReference>
<keyword evidence="8" id="KW-0547">Nucleotide-binding</keyword>
<keyword evidence="5" id="KW-0597">Phosphoprotein</keyword>
<gene>
    <name evidence="16" type="primary">kdpD</name>
    <name evidence="16" type="ORF">HALOF300_04148</name>
</gene>
<dbReference type="Gene3D" id="1.20.120.620">
    <property type="entry name" value="Backbone structure of the membrane domain of e. Coli histidine kinase receptor kdpd"/>
    <property type="match status" value="1"/>
</dbReference>
<keyword evidence="9" id="KW-0418">Kinase</keyword>
<dbReference type="AlphaFoldDB" id="A0A7M4DPR6"/>
<dbReference type="Pfam" id="PF00512">
    <property type="entry name" value="HisKA"/>
    <property type="match status" value="1"/>
</dbReference>
<dbReference type="Pfam" id="PF02518">
    <property type="entry name" value="HATPase_c"/>
    <property type="match status" value="1"/>
</dbReference>
<dbReference type="CDD" id="cd00082">
    <property type="entry name" value="HisKA"/>
    <property type="match status" value="1"/>
</dbReference>
<dbReference type="Gene3D" id="1.10.287.130">
    <property type="match status" value="1"/>
</dbReference>
<dbReference type="SMART" id="SM00387">
    <property type="entry name" value="HATPase_c"/>
    <property type="match status" value="1"/>
</dbReference>
<keyword evidence="12" id="KW-0902">Two-component regulatory system</keyword>
<dbReference type="GO" id="GO:0005524">
    <property type="term" value="F:ATP binding"/>
    <property type="evidence" value="ECO:0007669"/>
    <property type="project" value="UniProtKB-KW"/>
</dbReference>
<reference evidence="16 17" key="1">
    <citation type="submission" date="2019-11" db="EMBL/GenBank/DDBJ databases">
        <authorList>
            <person name="Criscuolo A."/>
        </authorList>
    </citation>
    <scope>NUCLEOTIDE SEQUENCE [LARGE SCALE GENOMIC DNA]</scope>
    <source>
        <strain evidence="16">CIP111667</strain>
    </source>
</reference>
<comment type="caution">
    <text evidence="16">The sequence shown here is derived from an EMBL/GenBank/DDBJ whole genome shotgun (WGS) entry which is preliminary data.</text>
</comment>
<feature type="transmembrane region" description="Helical" evidence="14">
    <location>
        <begin position="415"/>
        <end position="442"/>
    </location>
</feature>
<evidence type="ECO:0000256" key="10">
    <source>
        <dbReference type="ARBA" id="ARBA00022840"/>
    </source>
</evidence>
<dbReference type="PANTHER" id="PTHR45569:SF1">
    <property type="entry name" value="SENSOR PROTEIN KDPD"/>
    <property type="match status" value="1"/>
</dbReference>
<dbReference type="InterPro" id="IPR036890">
    <property type="entry name" value="HATPase_C_sf"/>
</dbReference>
<dbReference type="InterPro" id="IPR038318">
    <property type="entry name" value="KdpD_sf"/>
</dbReference>
<dbReference type="InterPro" id="IPR014729">
    <property type="entry name" value="Rossmann-like_a/b/a_fold"/>
</dbReference>
<evidence type="ECO:0000313" key="16">
    <source>
        <dbReference type="EMBL" id="VZO39460.1"/>
    </source>
</evidence>
<evidence type="ECO:0000256" key="9">
    <source>
        <dbReference type="ARBA" id="ARBA00022777"/>
    </source>
</evidence>
<organism evidence="16 17">
    <name type="scientific">Occultella aeris</name>
    <dbReference type="NCBI Taxonomy" id="2761496"/>
    <lineage>
        <taxon>Bacteria</taxon>
        <taxon>Bacillati</taxon>
        <taxon>Actinomycetota</taxon>
        <taxon>Actinomycetes</taxon>
        <taxon>Micrococcales</taxon>
        <taxon>Ruaniaceae</taxon>
        <taxon>Occultella</taxon>
    </lineage>
</organism>
<evidence type="ECO:0000256" key="11">
    <source>
        <dbReference type="ARBA" id="ARBA00022989"/>
    </source>
</evidence>
<evidence type="ECO:0000256" key="14">
    <source>
        <dbReference type="SAM" id="Phobius"/>
    </source>
</evidence>
<dbReference type="PROSITE" id="PS50109">
    <property type="entry name" value="HIS_KIN"/>
    <property type="match status" value="1"/>
</dbReference>
<comment type="catalytic activity">
    <reaction evidence="1">
        <text>ATP + protein L-histidine = ADP + protein N-phospho-L-histidine.</text>
        <dbReference type="EC" id="2.7.13.3"/>
    </reaction>
</comment>
<dbReference type="Pfam" id="PF02702">
    <property type="entry name" value="KdpD"/>
    <property type="match status" value="1"/>
</dbReference>
<dbReference type="InterPro" id="IPR036097">
    <property type="entry name" value="HisK_dim/P_sf"/>
</dbReference>
<protein>
    <recommendedName>
        <fullName evidence="4">histidine kinase</fullName>
        <ecNumber evidence="4">2.7.13.3</ecNumber>
    </recommendedName>
</protein>
<dbReference type="PRINTS" id="PR00344">
    <property type="entry name" value="BCTRLSENSOR"/>
</dbReference>
<evidence type="ECO:0000256" key="4">
    <source>
        <dbReference type="ARBA" id="ARBA00012438"/>
    </source>
</evidence>
<evidence type="ECO:0000256" key="1">
    <source>
        <dbReference type="ARBA" id="ARBA00000085"/>
    </source>
</evidence>
<dbReference type="InterPro" id="IPR006016">
    <property type="entry name" value="UspA"/>
</dbReference>
<dbReference type="GO" id="GO:0005886">
    <property type="term" value="C:plasma membrane"/>
    <property type="evidence" value="ECO:0007669"/>
    <property type="project" value="UniProtKB-SubCell"/>
</dbReference>
<feature type="transmembrane region" description="Helical" evidence="14">
    <location>
        <begin position="383"/>
        <end position="403"/>
    </location>
</feature>
<dbReference type="SUPFAM" id="SSF47384">
    <property type="entry name" value="Homodimeric domain of signal transducing histidine kinase"/>
    <property type="match status" value="1"/>
</dbReference>
<name>A0A7M4DPR6_9MICO</name>
<proteinExistence type="predicted"/>
<dbReference type="Pfam" id="PF13493">
    <property type="entry name" value="DUF4118"/>
    <property type="match status" value="1"/>
</dbReference>
<dbReference type="InterPro" id="IPR052023">
    <property type="entry name" value="Histidine_kinase_KdpD"/>
</dbReference>
<sequence>MPDGAGHRGRLRVYLGASAGVGKTYAMLDEGRRRIGRGVDVVVGLVETHGRAHTAALLEGLEIVPRRELGHRGAGFTEMDLDAVLARAPQVALVDELAHTNVPGSRNAKRWQDVEELLDAGIDVVTTVNIQHLESLNDVVASITGVRQQETIPDEIVRRADQIELVDMSPESLRRRLSHGNVYPAEKIDAAMSNYFRVGNLTALRELALLWTADRVDEALEAYRKDHDIAEPWPARERLVVAVTGGTETETLVRRAARIAQRGSRAEFLAIHVLRSDGLTGVAPDSLGKHRTLVESLGGSWHTVLSDDVPGAVLDFARGVNANQILLGVTRRGRVAGALAPGVAARVIDGSGDIDVLVVPHEGARGGTRRRPPRGVLTRRRTVLAWSMALAGPPVLSWICTVAGDLDSLPTALMLFLSLTVGVALVGGLLPALFSAVLGGLLSNFLFAPPVRTLTIAQPQHALAIGILLAVAVGVSAVVDLAARRTLEAARARAEADALTSIAGAVVRATDAVPAVLEQLRETLGVGGVALVRKGVGAVWQILDTSSGEPPSTPEQASSTIQIDEDLSLAMRGGTLSPGQVRFVGAVGQYLNSLLEREHLRAQARAARVARERDATRTALLAAVSHDLRTPLTSIKAAITALRSSAQIAPEDRRTLLADVEEQTDRLQSLIDNLLDMSRIDAGVVTPHLDPVALDEVVPLAAGAVGVSAIEIDVPEDLPLLRADAGLLERALANVIENAVRHTAAGTRVRVVAEQVGGSLMVRVVDRGPGVPDERKEQMFAAFQRLGDVPQGHGLGLGLAVARGFIEANGGTLEAEDTPGGGLTMIATLPLPADAQ</sequence>
<comment type="subcellular location">
    <subcellularLocation>
        <location evidence="3">Cell membrane</location>
    </subcellularLocation>
    <subcellularLocation>
        <location evidence="2">Membrane</location>
        <topology evidence="2">Multi-pass membrane protein</topology>
    </subcellularLocation>
</comment>
<feature type="domain" description="Histidine kinase" evidence="15">
    <location>
        <begin position="623"/>
        <end position="833"/>
    </location>
</feature>
<evidence type="ECO:0000256" key="5">
    <source>
        <dbReference type="ARBA" id="ARBA00022553"/>
    </source>
</evidence>
<dbReference type="InterPro" id="IPR025201">
    <property type="entry name" value="KdpD_TM"/>
</dbReference>
<dbReference type="Gene3D" id="3.40.50.620">
    <property type="entry name" value="HUPs"/>
    <property type="match status" value="1"/>
</dbReference>
<keyword evidence="11 14" id="KW-1133">Transmembrane helix</keyword>
<dbReference type="InterPro" id="IPR003594">
    <property type="entry name" value="HATPase_dom"/>
</dbReference>
<accession>A0A7M4DPR6</accession>
<dbReference type="EMBL" id="CACRYJ010000059">
    <property type="protein sequence ID" value="VZO39460.1"/>
    <property type="molecule type" value="Genomic_DNA"/>
</dbReference>
<dbReference type="PANTHER" id="PTHR45569">
    <property type="entry name" value="SENSOR PROTEIN KDPD"/>
    <property type="match status" value="1"/>
</dbReference>
<dbReference type="FunFam" id="3.40.50.300:FF:000483">
    <property type="entry name" value="Sensor histidine kinase KdpD"/>
    <property type="match status" value="1"/>
</dbReference>
<keyword evidence="10" id="KW-0067">ATP-binding</keyword>
<keyword evidence="7 14" id="KW-0812">Transmembrane</keyword>
<evidence type="ECO:0000256" key="2">
    <source>
        <dbReference type="ARBA" id="ARBA00004141"/>
    </source>
</evidence>
<keyword evidence="6 16" id="KW-0808">Transferase</keyword>
<evidence type="ECO:0000256" key="13">
    <source>
        <dbReference type="ARBA" id="ARBA00023136"/>
    </source>
</evidence>
<evidence type="ECO:0000313" key="17">
    <source>
        <dbReference type="Proteomes" id="UP000419743"/>
    </source>
</evidence>
<dbReference type="CDD" id="cd00075">
    <property type="entry name" value="HATPase"/>
    <property type="match status" value="1"/>
</dbReference>
<dbReference type="SUPFAM" id="SSF52402">
    <property type="entry name" value="Adenine nucleotide alpha hydrolases-like"/>
    <property type="match status" value="1"/>
</dbReference>
<dbReference type="FunFam" id="1.10.287.130:FF:000001">
    <property type="entry name" value="Two-component sensor histidine kinase"/>
    <property type="match status" value="1"/>
</dbReference>
<dbReference type="Gene3D" id="3.40.50.300">
    <property type="entry name" value="P-loop containing nucleotide triphosphate hydrolases"/>
    <property type="match status" value="1"/>
</dbReference>
<dbReference type="InterPro" id="IPR005467">
    <property type="entry name" value="His_kinase_dom"/>
</dbReference>
<feature type="transmembrane region" description="Helical" evidence="14">
    <location>
        <begin position="462"/>
        <end position="483"/>
    </location>
</feature>
<evidence type="ECO:0000256" key="6">
    <source>
        <dbReference type="ARBA" id="ARBA00022679"/>
    </source>
</evidence>
<evidence type="ECO:0000256" key="8">
    <source>
        <dbReference type="ARBA" id="ARBA00022741"/>
    </source>
</evidence>
<keyword evidence="13 14" id="KW-0472">Membrane</keyword>
<dbReference type="EC" id="2.7.13.3" evidence="4"/>
<evidence type="ECO:0000256" key="12">
    <source>
        <dbReference type="ARBA" id="ARBA00023012"/>
    </source>
</evidence>
<dbReference type="Gene3D" id="3.30.565.10">
    <property type="entry name" value="Histidine kinase-like ATPase, C-terminal domain"/>
    <property type="match status" value="1"/>
</dbReference>
<dbReference type="SUPFAM" id="SSF55874">
    <property type="entry name" value="ATPase domain of HSP90 chaperone/DNA topoisomerase II/histidine kinase"/>
    <property type="match status" value="1"/>
</dbReference>
<dbReference type="InterPro" id="IPR027417">
    <property type="entry name" value="P-loop_NTPase"/>
</dbReference>
<dbReference type="InterPro" id="IPR003852">
    <property type="entry name" value="Sig_transdc_His_kinase_KdpD_N"/>
</dbReference>
<dbReference type="Proteomes" id="UP000419743">
    <property type="component" value="Unassembled WGS sequence"/>
</dbReference>
<evidence type="ECO:0000256" key="7">
    <source>
        <dbReference type="ARBA" id="ARBA00022692"/>
    </source>
</evidence>
<dbReference type="GO" id="GO:0005737">
    <property type="term" value="C:cytoplasm"/>
    <property type="evidence" value="ECO:0007669"/>
    <property type="project" value="UniProtKB-ARBA"/>
</dbReference>
<dbReference type="GO" id="GO:0000155">
    <property type="term" value="F:phosphorelay sensor kinase activity"/>
    <property type="evidence" value="ECO:0007669"/>
    <property type="project" value="InterPro"/>
</dbReference>
<dbReference type="SMART" id="SM00388">
    <property type="entry name" value="HisKA"/>
    <property type="match status" value="1"/>
</dbReference>
<evidence type="ECO:0000256" key="3">
    <source>
        <dbReference type="ARBA" id="ARBA00004236"/>
    </source>
</evidence>